<dbReference type="EMBL" id="JAZGQO010000018">
    <property type="protein sequence ID" value="KAK6167207.1"/>
    <property type="molecule type" value="Genomic_DNA"/>
</dbReference>
<feature type="domain" description="Peptidase A2" evidence="2">
    <location>
        <begin position="1"/>
        <end position="79"/>
    </location>
</feature>
<keyword evidence="1" id="KW-0378">Hydrolase</keyword>
<dbReference type="InterPro" id="IPR001995">
    <property type="entry name" value="Peptidase_A2_cat"/>
</dbReference>
<name>A0AAN8IXD1_PATCE</name>
<gene>
    <name evidence="3" type="ORF">SNE40_021298</name>
</gene>
<keyword evidence="4" id="KW-1185">Reference proteome</keyword>
<evidence type="ECO:0000313" key="3">
    <source>
        <dbReference type="EMBL" id="KAK6167207.1"/>
    </source>
</evidence>
<protein>
    <recommendedName>
        <fullName evidence="2">Peptidase A2 domain-containing protein</fullName>
    </recommendedName>
</protein>
<organism evidence="3 4">
    <name type="scientific">Patella caerulea</name>
    <name type="common">Rayed Mediterranean limpet</name>
    <dbReference type="NCBI Taxonomy" id="87958"/>
    <lineage>
        <taxon>Eukaryota</taxon>
        <taxon>Metazoa</taxon>
        <taxon>Spiralia</taxon>
        <taxon>Lophotrochozoa</taxon>
        <taxon>Mollusca</taxon>
        <taxon>Gastropoda</taxon>
        <taxon>Patellogastropoda</taxon>
        <taxon>Patelloidea</taxon>
        <taxon>Patellidae</taxon>
        <taxon>Patella</taxon>
    </lineage>
</organism>
<dbReference type="SUPFAM" id="SSF50630">
    <property type="entry name" value="Acid proteases"/>
    <property type="match status" value="1"/>
</dbReference>
<dbReference type="PROSITE" id="PS50175">
    <property type="entry name" value="ASP_PROT_RETROV"/>
    <property type="match status" value="1"/>
</dbReference>
<dbReference type="Gene3D" id="2.40.70.10">
    <property type="entry name" value="Acid Proteases"/>
    <property type="match status" value="1"/>
</dbReference>
<sequence length="123" mass="14189">MEADTGASVSVMSYEDYTKILGNRKLEPTKQKLHTYTGYKIEVKGQIMVNVQHQNDRQLLPLIIIKADKYARPLMGRDWLSALKIEWWNLLSEGQYSIQGISLEELKKNYAEIFSEQLIGVKV</sequence>
<evidence type="ECO:0000259" key="2">
    <source>
        <dbReference type="PROSITE" id="PS50175"/>
    </source>
</evidence>
<dbReference type="InterPro" id="IPR021109">
    <property type="entry name" value="Peptidase_aspartic_dom_sf"/>
</dbReference>
<dbReference type="AlphaFoldDB" id="A0AAN8IXD1"/>
<proteinExistence type="predicted"/>
<dbReference type="GO" id="GO:0004190">
    <property type="term" value="F:aspartic-type endopeptidase activity"/>
    <property type="evidence" value="ECO:0007669"/>
    <property type="project" value="InterPro"/>
</dbReference>
<evidence type="ECO:0000256" key="1">
    <source>
        <dbReference type="ARBA" id="ARBA00022801"/>
    </source>
</evidence>
<evidence type="ECO:0000313" key="4">
    <source>
        <dbReference type="Proteomes" id="UP001347796"/>
    </source>
</evidence>
<accession>A0AAN8IXD1</accession>
<comment type="caution">
    <text evidence="3">The sequence shown here is derived from an EMBL/GenBank/DDBJ whole genome shotgun (WGS) entry which is preliminary data.</text>
</comment>
<dbReference type="GO" id="GO:0006508">
    <property type="term" value="P:proteolysis"/>
    <property type="evidence" value="ECO:0007669"/>
    <property type="project" value="InterPro"/>
</dbReference>
<dbReference type="Proteomes" id="UP001347796">
    <property type="component" value="Unassembled WGS sequence"/>
</dbReference>
<reference evidence="3 4" key="1">
    <citation type="submission" date="2024-01" db="EMBL/GenBank/DDBJ databases">
        <title>The genome of the rayed Mediterranean limpet Patella caerulea (Linnaeus, 1758).</title>
        <authorList>
            <person name="Anh-Thu Weber A."/>
            <person name="Halstead-Nussloch G."/>
        </authorList>
    </citation>
    <scope>NUCLEOTIDE SEQUENCE [LARGE SCALE GENOMIC DNA]</scope>
    <source>
        <strain evidence="3">AATW-2023a</strain>
        <tissue evidence="3">Whole specimen</tissue>
    </source>
</reference>